<evidence type="ECO:0000259" key="1">
    <source>
        <dbReference type="Pfam" id="PF13173"/>
    </source>
</evidence>
<organism evidence="3 4">
    <name type="scientific">Algoriphagus formosus</name>
    <dbReference type="NCBI Taxonomy" id="2007308"/>
    <lineage>
        <taxon>Bacteria</taxon>
        <taxon>Pseudomonadati</taxon>
        <taxon>Bacteroidota</taxon>
        <taxon>Cytophagia</taxon>
        <taxon>Cytophagales</taxon>
        <taxon>Cyclobacteriaceae</taxon>
        <taxon>Algoriphagus</taxon>
    </lineage>
</organism>
<accession>A0A4R5UVV2</accession>
<evidence type="ECO:0000259" key="2">
    <source>
        <dbReference type="Pfam" id="PF13635"/>
    </source>
</evidence>
<dbReference type="InterPro" id="IPR027417">
    <property type="entry name" value="P-loop_NTPase"/>
</dbReference>
<dbReference type="Pfam" id="PF13635">
    <property type="entry name" value="DUF4143"/>
    <property type="match status" value="1"/>
</dbReference>
<dbReference type="SUPFAM" id="SSF52540">
    <property type="entry name" value="P-loop containing nucleoside triphosphate hydrolases"/>
    <property type="match status" value="1"/>
</dbReference>
<protein>
    <submittedName>
        <fullName evidence="3">ATP-binding protein</fullName>
    </submittedName>
</protein>
<keyword evidence="3" id="KW-0067">ATP-binding</keyword>
<dbReference type="InterPro" id="IPR025420">
    <property type="entry name" value="DUF4143"/>
</dbReference>
<dbReference type="Proteomes" id="UP000295438">
    <property type="component" value="Unassembled WGS sequence"/>
</dbReference>
<dbReference type="PANTHER" id="PTHR43566:SF2">
    <property type="entry name" value="DUF4143 DOMAIN-CONTAINING PROTEIN"/>
    <property type="match status" value="1"/>
</dbReference>
<dbReference type="AlphaFoldDB" id="A0A4R5UVV2"/>
<dbReference type="InterPro" id="IPR041682">
    <property type="entry name" value="AAA_14"/>
</dbReference>
<evidence type="ECO:0000313" key="3">
    <source>
        <dbReference type="EMBL" id="TDK43352.1"/>
    </source>
</evidence>
<gene>
    <name evidence="3" type="ORF">E1898_12130</name>
</gene>
<dbReference type="EMBL" id="SMUW01000035">
    <property type="protein sequence ID" value="TDK43352.1"/>
    <property type="molecule type" value="Genomic_DNA"/>
</dbReference>
<comment type="caution">
    <text evidence="3">The sequence shown here is derived from an EMBL/GenBank/DDBJ whole genome shotgun (WGS) entry which is preliminary data.</text>
</comment>
<keyword evidence="4" id="KW-1185">Reference proteome</keyword>
<feature type="domain" description="DUF4143" evidence="2">
    <location>
        <begin position="187"/>
        <end position="346"/>
    </location>
</feature>
<keyword evidence="3" id="KW-0547">Nucleotide-binding</keyword>
<evidence type="ECO:0000313" key="4">
    <source>
        <dbReference type="Proteomes" id="UP000295438"/>
    </source>
</evidence>
<dbReference type="Pfam" id="PF13173">
    <property type="entry name" value="AAA_14"/>
    <property type="match status" value="1"/>
</dbReference>
<name>A0A4R5UVV2_9BACT</name>
<dbReference type="GO" id="GO:0005524">
    <property type="term" value="F:ATP binding"/>
    <property type="evidence" value="ECO:0007669"/>
    <property type="project" value="UniProtKB-KW"/>
</dbReference>
<reference evidence="3 4" key="1">
    <citation type="submission" date="2019-03" db="EMBL/GenBank/DDBJ databases">
        <title>Algoriphagus aquimaris sp. nov., isolated form marine sediment in Pohang, Korea.</title>
        <authorList>
            <person name="Kim J."/>
            <person name="Yoon S.-H."/>
            <person name="Lee S.-S."/>
        </authorList>
    </citation>
    <scope>NUCLEOTIDE SEQUENCE [LARGE SCALE GENOMIC DNA]</scope>
    <source>
        <strain evidence="3 4">F21</strain>
    </source>
</reference>
<feature type="domain" description="AAA" evidence="1">
    <location>
        <begin position="30"/>
        <end position="145"/>
    </location>
</feature>
<dbReference type="PANTHER" id="PTHR43566">
    <property type="entry name" value="CONSERVED PROTEIN"/>
    <property type="match status" value="1"/>
</dbReference>
<sequence>MYIGNNIPILHKMIKRQLSQLLVEMAMKMPIISIMGPRQSGKTTLARSIFPNHHYINFELPENRLRAELDPLQLLKSYPQGLILDEVQRVPELFSFIQVVADEWRENGKFILTGSQNFLLNKQVSQSLAGRVFVSKLMPFSMKEVYLSGEATNNFDRFIFKGGYPAIFDRDIDPSLFFPSYQQTYLERDVLDMISLRNLSNFRRLIGLLAGRVGQLLNLSSLGTELGVDHKTVQSWIAALEASYVIFLLRPYHKNFSKRIIKSPKIYFWDTGLACNLLGIQNEKQVDTHWAKGSLFENLVIGEKAKSYLNQGKEPPLYFWRDSNGVEVDLIVESVEGLEVIEIKSGQTFHRSFLKNIELFGKNASAIQVNAQVIYSGNESWESGGVSIISWQKLIG</sequence>
<proteinExistence type="predicted"/>